<dbReference type="AlphaFoldDB" id="A0A8B6FDI3"/>
<reference evidence="3" key="1">
    <citation type="submission" date="2018-11" db="EMBL/GenBank/DDBJ databases">
        <authorList>
            <person name="Alioto T."/>
            <person name="Alioto T."/>
        </authorList>
    </citation>
    <scope>NUCLEOTIDE SEQUENCE</scope>
</reference>
<dbReference type="Pfam" id="PF07047">
    <property type="entry name" value="OPA3"/>
    <property type="match status" value="1"/>
</dbReference>
<evidence type="ECO:0000256" key="2">
    <source>
        <dbReference type="ARBA" id="ARBA00023054"/>
    </source>
</evidence>
<dbReference type="GO" id="GO:0019216">
    <property type="term" value="P:regulation of lipid metabolic process"/>
    <property type="evidence" value="ECO:0007669"/>
    <property type="project" value="TreeGrafter"/>
</dbReference>
<keyword evidence="2" id="KW-0175">Coiled coil</keyword>
<evidence type="ECO:0008006" key="5">
    <source>
        <dbReference type="Google" id="ProtNLM"/>
    </source>
</evidence>
<dbReference type="InterPro" id="IPR010754">
    <property type="entry name" value="OPA3-like"/>
</dbReference>
<proteinExistence type="inferred from homology"/>
<comment type="similarity">
    <text evidence="1">Belongs to the OPA3 family.</text>
</comment>
<comment type="caution">
    <text evidence="3">The sequence shown here is derived from an EMBL/GenBank/DDBJ whole genome shotgun (WGS) entry which is preliminary data.</text>
</comment>
<dbReference type="PANTHER" id="PTHR12499">
    <property type="entry name" value="OPTIC ATROPHY 3 PROTEIN OPA3"/>
    <property type="match status" value="1"/>
</dbReference>
<sequence length="158" mass="18166">MVLPIVKLVSLFIRLSSRPVVHRLTVSAARHPKFGSAIVLIAQKYHSMDFTSQRKLLGFGRQTPIEPLSTDEAMNLGTTLLGEFLVYGVSILFLSYEYNRSLKNEKLKEEKRKDEIGKLQKEVHEYGLITEDLKGQMFKLQVKNWILENNSRQCSIQN</sequence>
<organism evidence="3 4">
    <name type="scientific">Mytilus galloprovincialis</name>
    <name type="common">Mediterranean mussel</name>
    <dbReference type="NCBI Taxonomy" id="29158"/>
    <lineage>
        <taxon>Eukaryota</taxon>
        <taxon>Metazoa</taxon>
        <taxon>Spiralia</taxon>
        <taxon>Lophotrochozoa</taxon>
        <taxon>Mollusca</taxon>
        <taxon>Bivalvia</taxon>
        <taxon>Autobranchia</taxon>
        <taxon>Pteriomorphia</taxon>
        <taxon>Mytilida</taxon>
        <taxon>Mytiloidea</taxon>
        <taxon>Mytilidae</taxon>
        <taxon>Mytilinae</taxon>
        <taxon>Mytilus</taxon>
    </lineage>
</organism>
<dbReference type="GO" id="GO:0005739">
    <property type="term" value="C:mitochondrion"/>
    <property type="evidence" value="ECO:0007669"/>
    <property type="project" value="TreeGrafter"/>
</dbReference>
<name>A0A8B6FDI3_MYTGA</name>
<evidence type="ECO:0000256" key="1">
    <source>
        <dbReference type="ARBA" id="ARBA00007584"/>
    </source>
</evidence>
<dbReference type="EMBL" id="UYJE01006596">
    <property type="protein sequence ID" value="VDI47331.1"/>
    <property type="molecule type" value="Genomic_DNA"/>
</dbReference>
<evidence type="ECO:0000313" key="4">
    <source>
        <dbReference type="Proteomes" id="UP000596742"/>
    </source>
</evidence>
<dbReference type="Proteomes" id="UP000596742">
    <property type="component" value="Unassembled WGS sequence"/>
</dbReference>
<gene>
    <name evidence="3" type="ORF">MGAL_10B007351</name>
</gene>
<keyword evidence="4" id="KW-1185">Reference proteome</keyword>
<dbReference type="OrthoDB" id="6111745at2759"/>
<evidence type="ECO:0000313" key="3">
    <source>
        <dbReference type="EMBL" id="VDI47331.1"/>
    </source>
</evidence>
<accession>A0A8B6FDI3</accession>
<dbReference type="PANTHER" id="PTHR12499:SF0">
    <property type="entry name" value="OPTIC ATROPHY 3 PROTEIN"/>
    <property type="match status" value="1"/>
</dbReference>
<protein>
    <recommendedName>
        <fullName evidence="5">OPA3-like protein</fullName>
    </recommendedName>
</protein>